<reference evidence="3 4" key="1">
    <citation type="journal article" date="2017" name="Int. J. Syst. Evol. Microbiol.">
        <title>Jeotgalibaca porci sp. nov. and Jeotgalibaca arthritidis sp. nov., isolated from pigs, and emended description of the genus Jeotgalibaca.</title>
        <authorList>
            <person name="Zamora L."/>
            <person name="Perez-Sancho M."/>
            <person name="Dominguez L."/>
            <person name="Fernandez-Garayzabal J.F."/>
            <person name="Vela A.I."/>
        </authorList>
    </citation>
    <scope>NUCLEOTIDE SEQUENCE [LARGE SCALE GENOMIC DNA]</scope>
    <source>
        <strain evidence="3 4">CECT 9157</strain>
    </source>
</reference>
<dbReference type="PANTHER" id="PTHR40254:SF1">
    <property type="entry name" value="BLR0577 PROTEIN"/>
    <property type="match status" value="1"/>
</dbReference>
<proteinExistence type="predicted"/>
<evidence type="ECO:0000313" key="4">
    <source>
        <dbReference type="Proteomes" id="UP000501451"/>
    </source>
</evidence>
<dbReference type="KEGG" id="jar:G7057_06260"/>
<dbReference type="EMBL" id="CP049740">
    <property type="protein sequence ID" value="QII82076.1"/>
    <property type="molecule type" value="Genomic_DNA"/>
</dbReference>
<organism evidence="3 4">
    <name type="scientific">Jeotgalibaca arthritidis</name>
    <dbReference type="NCBI Taxonomy" id="1868794"/>
    <lineage>
        <taxon>Bacteria</taxon>
        <taxon>Bacillati</taxon>
        <taxon>Bacillota</taxon>
        <taxon>Bacilli</taxon>
        <taxon>Lactobacillales</taxon>
        <taxon>Carnobacteriaceae</taxon>
        <taxon>Jeotgalibaca</taxon>
    </lineage>
</organism>
<dbReference type="Gene3D" id="3.50.50.60">
    <property type="entry name" value="FAD/NAD(P)-binding domain"/>
    <property type="match status" value="1"/>
</dbReference>
<evidence type="ECO:0000313" key="3">
    <source>
        <dbReference type="EMBL" id="QII82076.1"/>
    </source>
</evidence>
<keyword evidence="1" id="KW-0732">Signal</keyword>
<gene>
    <name evidence="3" type="ORF">G7057_06260</name>
</gene>
<protein>
    <recommendedName>
        <fullName evidence="2">FAD-dependent urate hydroxylase HpyO/Asp monooxygenase CreE-like FAD/NAD(P)-binding domain-containing protein</fullName>
    </recommendedName>
</protein>
<dbReference type="Proteomes" id="UP000501451">
    <property type="component" value="Chromosome"/>
</dbReference>
<sequence length="476" mass="54061">MKVAIIGMGVAGISVLSAMADQQMTKEWDILLFDGQTFGTGLPYQADSELLLLNQTARTMSLDKDDPADFTKWAETNKAVVDAEHKHLPRTWYGEYLKEKLDAAVSYCQPTIIKEDVQAIDRLGDGRFRVQLKSGNYVVDCVHLCTGHLPYQDPYHLKRHPHFIYHPYPVQEKLAHIPQGKRVGVIGTSLTAIDMMRVLRASDPTVKLSFFSQSGHFSSVRSSEPLYEMTYLTAERLADEKARGDGFIRLDMLIDWFKKECAEKEIDWQSVFEDFGQGSREQLAQQLENSGDLGKVQAILHQLDDMLPEFWLALRDTDKQRFLNEYSVQFETIRSPMPRQSVEDLVQLWQSGEIAVYGGMREVFVDDEHFEVVLANGKWVAVDYLINASGQEKRVSLATDQSPLITQMLSNRLIQSEEFGGVQVEWPSLRAISQRYGIITNLYIHGQLIHGIQHGNNTAGMLMRHAHQVVEGMIQP</sequence>
<dbReference type="InterPro" id="IPR036188">
    <property type="entry name" value="FAD/NAD-bd_sf"/>
</dbReference>
<dbReference type="InterPro" id="IPR038732">
    <property type="entry name" value="HpyO/CreE_NAD-binding"/>
</dbReference>
<dbReference type="InterPro" id="IPR052189">
    <property type="entry name" value="L-asp_N-monooxygenase_NS-form"/>
</dbReference>
<feature type="chain" id="PRO_5039204244" description="FAD-dependent urate hydroxylase HpyO/Asp monooxygenase CreE-like FAD/NAD(P)-binding domain-containing protein" evidence="1">
    <location>
        <begin position="21"/>
        <end position="476"/>
    </location>
</feature>
<accession>A0A6G7K9Z7</accession>
<dbReference type="SUPFAM" id="SSF51905">
    <property type="entry name" value="FAD/NAD(P)-binding domain"/>
    <property type="match status" value="2"/>
</dbReference>
<feature type="signal peptide" evidence="1">
    <location>
        <begin position="1"/>
        <end position="20"/>
    </location>
</feature>
<evidence type="ECO:0000256" key="1">
    <source>
        <dbReference type="SAM" id="SignalP"/>
    </source>
</evidence>
<dbReference type="RefSeq" id="WP_166162108.1">
    <property type="nucleotide sequence ID" value="NZ_CP049740.1"/>
</dbReference>
<feature type="domain" description="FAD-dependent urate hydroxylase HpyO/Asp monooxygenase CreE-like FAD/NAD(P)-binding" evidence="2">
    <location>
        <begin position="4"/>
        <end position="148"/>
    </location>
</feature>
<dbReference type="PANTHER" id="PTHR40254">
    <property type="entry name" value="BLR0577 PROTEIN"/>
    <property type="match status" value="1"/>
</dbReference>
<dbReference type="AlphaFoldDB" id="A0A6G7K9Z7"/>
<name>A0A6G7K9Z7_9LACT</name>
<evidence type="ECO:0000259" key="2">
    <source>
        <dbReference type="Pfam" id="PF13454"/>
    </source>
</evidence>
<dbReference type="Pfam" id="PF13454">
    <property type="entry name" value="NAD_binding_9"/>
    <property type="match status" value="1"/>
</dbReference>
<keyword evidence="4" id="KW-1185">Reference proteome</keyword>